<dbReference type="GO" id="GO:0051213">
    <property type="term" value="F:dioxygenase activity"/>
    <property type="evidence" value="ECO:0007669"/>
    <property type="project" value="UniProtKB-KW"/>
</dbReference>
<dbReference type="InterPro" id="IPR011051">
    <property type="entry name" value="RmlC_Cupin_sf"/>
</dbReference>
<dbReference type="SUPFAM" id="SSF51182">
    <property type="entry name" value="RmlC-like cupins"/>
    <property type="match status" value="1"/>
</dbReference>
<keyword evidence="1" id="KW-0223">Dioxygenase</keyword>
<dbReference type="RefSeq" id="WP_408179527.1">
    <property type="nucleotide sequence ID" value="NZ_JAQQEZ010000022.1"/>
</dbReference>
<keyword evidence="2" id="KW-1185">Reference proteome</keyword>
<evidence type="ECO:0000313" key="2">
    <source>
        <dbReference type="Proteomes" id="UP001629230"/>
    </source>
</evidence>
<organism evidence="1 2">
    <name type="scientific">Paraburkholderia dipogonis</name>
    <dbReference type="NCBI Taxonomy" id="1211383"/>
    <lineage>
        <taxon>Bacteria</taxon>
        <taxon>Pseudomonadati</taxon>
        <taxon>Pseudomonadota</taxon>
        <taxon>Betaproteobacteria</taxon>
        <taxon>Burkholderiales</taxon>
        <taxon>Burkholderiaceae</taxon>
        <taxon>Paraburkholderia</taxon>
    </lineage>
</organism>
<sequence>MKDDAYSLNRFITDLRHTACEGRDEHWVIATMRPLVQRFALSCSWLEPRHYQADSAQGFGVHVLHEEPDHTLAVFAVSWLPGRGIPPHDHGTWAIVGGVDGPEKNVFWERTDDRTRPGYAELRQSGERVFRPGDVLAMPSGTIHSVCNESDHVTLSLHVYGKHVNFTDRSQFDPDRRRETPFILKLA</sequence>
<dbReference type="InterPro" id="IPR014710">
    <property type="entry name" value="RmlC-like_jellyroll"/>
</dbReference>
<dbReference type="Gene3D" id="2.60.120.10">
    <property type="entry name" value="Jelly Rolls"/>
    <property type="match status" value="1"/>
</dbReference>
<dbReference type="CDD" id="cd10548">
    <property type="entry name" value="cupin_CDO"/>
    <property type="match status" value="1"/>
</dbReference>
<comment type="caution">
    <text evidence="1">The sequence shown here is derived from an EMBL/GenBank/DDBJ whole genome shotgun (WGS) entry which is preliminary data.</text>
</comment>
<proteinExistence type="predicted"/>
<accession>A0ABW9AZ40</accession>
<dbReference type="Proteomes" id="UP001629230">
    <property type="component" value="Unassembled WGS sequence"/>
</dbReference>
<name>A0ABW9AZ40_9BURK</name>
<protein>
    <submittedName>
        <fullName evidence="1">Cysteine dioxygenase family protein</fullName>
    </submittedName>
</protein>
<reference evidence="1 2" key="1">
    <citation type="journal article" date="2024" name="Chem. Sci.">
        <title>Discovery of megapolipeptins by genome mining of a Burkholderiales bacteria collection.</title>
        <authorList>
            <person name="Paulo B.S."/>
            <person name="Recchia M.J.J."/>
            <person name="Lee S."/>
            <person name="Fergusson C.H."/>
            <person name="Romanowski S.B."/>
            <person name="Hernandez A."/>
            <person name="Krull N."/>
            <person name="Liu D.Y."/>
            <person name="Cavanagh H."/>
            <person name="Bos A."/>
            <person name="Gray C.A."/>
            <person name="Murphy B.T."/>
            <person name="Linington R.G."/>
            <person name="Eustaquio A.S."/>
        </authorList>
    </citation>
    <scope>NUCLEOTIDE SEQUENCE [LARGE SCALE GENOMIC DNA]</scope>
    <source>
        <strain evidence="1 2">RL17-350-BIC-A</strain>
    </source>
</reference>
<keyword evidence="1" id="KW-0560">Oxidoreductase</keyword>
<gene>
    <name evidence="1" type="ORF">PQR57_27140</name>
</gene>
<dbReference type="EMBL" id="JAQQEZ010000022">
    <property type="protein sequence ID" value="MFM0004689.1"/>
    <property type="molecule type" value="Genomic_DNA"/>
</dbReference>
<evidence type="ECO:0000313" key="1">
    <source>
        <dbReference type="EMBL" id="MFM0004689.1"/>
    </source>
</evidence>